<dbReference type="EMBL" id="CAFBSG010000004">
    <property type="protein sequence ID" value="CAB5239550.1"/>
    <property type="molecule type" value="Genomic_DNA"/>
</dbReference>
<dbReference type="InterPro" id="IPR004143">
    <property type="entry name" value="BPL_LPL_catalytic"/>
</dbReference>
<proteinExistence type="predicted"/>
<dbReference type="Pfam" id="PF03099">
    <property type="entry name" value="BPL_LplA_LipB"/>
    <property type="match status" value="1"/>
</dbReference>
<dbReference type="SUPFAM" id="SSF55681">
    <property type="entry name" value="Class II aaRS and biotin synthetases"/>
    <property type="match status" value="1"/>
</dbReference>
<feature type="domain" description="BPL/LPL catalytic" evidence="2">
    <location>
        <begin position="17"/>
        <end position="192"/>
    </location>
</feature>
<sequence length="254" mass="28180">MDAQIHRRPLDEAAINASLSPYWRVSVVDLTGSTQSDLAKIPELHSGEVLATEYQSAGRGRLDRNFEATPMSALLFSMYVHINRPKESWGWLPLLAAQSLRESLSELDSRVEISLKWPNDLLIHDKKVAGLLCESHGQGVIIGVGLNVAMDTVELPVSTATSLMLQEFGELDRNKILVNFLHKFRKDLNKWDSEGSESFIDNYRQHSATLGLEVRVELPDGRILHSTAVDLSLTGELKLASGESVMAGDVIHLR</sequence>
<evidence type="ECO:0000256" key="1">
    <source>
        <dbReference type="ARBA" id="ARBA00022598"/>
    </source>
</evidence>
<dbReference type="PANTHER" id="PTHR12835:SF5">
    <property type="entry name" value="BIOTIN--PROTEIN LIGASE"/>
    <property type="match status" value="1"/>
</dbReference>
<dbReference type="CDD" id="cd16442">
    <property type="entry name" value="BPL"/>
    <property type="match status" value="1"/>
</dbReference>
<reference evidence="3" key="1">
    <citation type="submission" date="2020-05" db="EMBL/GenBank/DDBJ databases">
        <authorList>
            <person name="Chiriac C."/>
            <person name="Salcher M."/>
            <person name="Ghai R."/>
            <person name="Kavagutti S V."/>
        </authorList>
    </citation>
    <scope>NUCLEOTIDE SEQUENCE</scope>
</reference>
<dbReference type="GO" id="GO:0005737">
    <property type="term" value="C:cytoplasm"/>
    <property type="evidence" value="ECO:0007669"/>
    <property type="project" value="TreeGrafter"/>
</dbReference>
<evidence type="ECO:0000313" key="3">
    <source>
        <dbReference type="EMBL" id="CAB5239550.1"/>
    </source>
</evidence>
<dbReference type="InterPro" id="IPR004408">
    <property type="entry name" value="Biotin_CoA_COase_ligase"/>
</dbReference>
<dbReference type="PANTHER" id="PTHR12835">
    <property type="entry name" value="BIOTIN PROTEIN LIGASE"/>
    <property type="match status" value="1"/>
</dbReference>
<protein>
    <submittedName>
        <fullName evidence="3">Unannotated protein</fullName>
    </submittedName>
</protein>
<dbReference type="GO" id="GO:0004077">
    <property type="term" value="F:biotin--[biotin carboxyl-carrier protein] ligase activity"/>
    <property type="evidence" value="ECO:0007669"/>
    <property type="project" value="InterPro"/>
</dbReference>
<dbReference type="NCBIfam" id="TIGR00121">
    <property type="entry name" value="birA_ligase"/>
    <property type="match status" value="1"/>
</dbReference>
<dbReference type="AlphaFoldDB" id="A0A6J7XQA5"/>
<gene>
    <name evidence="3" type="ORF">UFOPK3554_00337</name>
</gene>
<accession>A0A6J7XQA5</accession>
<dbReference type="PROSITE" id="PS51733">
    <property type="entry name" value="BPL_LPL_CATALYTIC"/>
    <property type="match status" value="1"/>
</dbReference>
<dbReference type="Gene3D" id="2.30.30.100">
    <property type="match status" value="1"/>
</dbReference>
<dbReference type="Gene3D" id="3.30.930.10">
    <property type="entry name" value="Bira Bifunctional Protein, Domain 2"/>
    <property type="match status" value="1"/>
</dbReference>
<organism evidence="3">
    <name type="scientific">freshwater metagenome</name>
    <dbReference type="NCBI Taxonomy" id="449393"/>
    <lineage>
        <taxon>unclassified sequences</taxon>
        <taxon>metagenomes</taxon>
        <taxon>ecological metagenomes</taxon>
    </lineage>
</organism>
<evidence type="ECO:0000259" key="2">
    <source>
        <dbReference type="PROSITE" id="PS51733"/>
    </source>
</evidence>
<dbReference type="InterPro" id="IPR045864">
    <property type="entry name" value="aa-tRNA-synth_II/BPL/LPL"/>
</dbReference>
<keyword evidence="1" id="KW-0436">Ligase</keyword>
<name>A0A6J7XQA5_9ZZZZ</name>